<evidence type="ECO:0000313" key="10">
    <source>
        <dbReference type="Proteomes" id="UP000002027"/>
    </source>
</evidence>
<dbReference type="Proteomes" id="UP000002027">
    <property type="component" value="Chromosome 1"/>
</dbReference>
<dbReference type="PANTHER" id="PTHR11054:SF0">
    <property type="entry name" value="6-PHOSPHOGLUCONOLACTONASE"/>
    <property type="match status" value="1"/>
</dbReference>
<dbReference type="FunCoup" id="D1C7Y2">
    <property type="interactions" value="269"/>
</dbReference>
<evidence type="ECO:0000256" key="7">
    <source>
        <dbReference type="RuleBase" id="RU365095"/>
    </source>
</evidence>
<name>D1C7Y2_SPHTD</name>
<dbReference type="STRING" id="479434.Sthe_2438"/>
<reference evidence="10" key="1">
    <citation type="submission" date="2009-11" db="EMBL/GenBank/DDBJ databases">
        <title>The complete chromosome 1 of Sphaerobacter thermophilus DSM 20745.</title>
        <authorList>
            <person name="Lucas S."/>
            <person name="Copeland A."/>
            <person name="Lapidus A."/>
            <person name="Glavina del Rio T."/>
            <person name="Dalin E."/>
            <person name="Tice H."/>
            <person name="Bruce D."/>
            <person name="Goodwin L."/>
            <person name="Pitluck S."/>
            <person name="Kyrpides N."/>
            <person name="Mavromatis K."/>
            <person name="Ivanova N."/>
            <person name="Mikhailova N."/>
            <person name="LaButti K.M."/>
            <person name="Clum A."/>
            <person name="Sun H.I."/>
            <person name="Brettin T."/>
            <person name="Detter J.C."/>
            <person name="Han C."/>
            <person name="Larimer F."/>
            <person name="Land M."/>
            <person name="Hauser L."/>
            <person name="Markowitz V."/>
            <person name="Cheng J.F."/>
            <person name="Hugenholtz P."/>
            <person name="Woyke T."/>
            <person name="Wu D."/>
            <person name="Steenblock K."/>
            <person name="Schneider S."/>
            <person name="Pukall R."/>
            <person name="Goeker M."/>
            <person name="Klenk H.P."/>
            <person name="Eisen J.A."/>
        </authorList>
    </citation>
    <scope>NUCLEOTIDE SEQUENCE [LARGE SCALE GENOMIC DNA]</scope>
    <source>
        <strain evidence="10">ATCC 49802 / DSM 20745 / S 6022</strain>
    </source>
</reference>
<evidence type="ECO:0000256" key="1">
    <source>
        <dbReference type="ARBA" id="ARBA00000832"/>
    </source>
</evidence>
<evidence type="ECO:0000259" key="8">
    <source>
        <dbReference type="Pfam" id="PF01182"/>
    </source>
</evidence>
<organism evidence="9 10">
    <name type="scientific">Sphaerobacter thermophilus (strain ATCC 49802 / DSM 20745 / KCCM 41009 / NCIMB 13125 / S 6022)</name>
    <dbReference type="NCBI Taxonomy" id="479434"/>
    <lineage>
        <taxon>Bacteria</taxon>
        <taxon>Pseudomonadati</taxon>
        <taxon>Thermomicrobiota</taxon>
        <taxon>Thermomicrobia</taxon>
        <taxon>Sphaerobacterales</taxon>
        <taxon>Sphaerobacterineae</taxon>
        <taxon>Sphaerobacteraceae</taxon>
        <taxon>Sphaerobacter</taxon>
    </lineage>
</organism>
<proteinExistence type="inferred from homology"/>
<dbReference type="InterPro" id="IPR005900">
    <property type="entry name" value="6-phosphogluconolactonase_DevB"/>
</dbReference>
<dbReference type="Pfam" id="PF01182">
    <property type="entry name" value="Glucosamine_iso"/>
    <property type="match status" value="1"/>
</dbReference>
<keyword evidence="7" id="KW-0378">Hydrolase</keyword>
<evidence type="ECO:0000256" key="4">
    <source>
        <dbReference type="ARBA" id="ARBA00010662"/>
    </source>
</evidence>
<accession>D1C7Y2</accession>
<dbReference type="InterPro" id="IPR039104">
    <property type="entry name" value="6PGL"/>
</dbReference>
<dbReference type="GO" id="GO:0005975">
    <property type="term" value="P:carbohydrate metabolic process"/>
    <property type="evidence" value="ECO:0007669"/>
    <property type="project" value="UniProtKB-UniRule"/>
</dbReference>
<evidence type="ECO:0000256" key="2">
    <source>
        <dbReference type="ARBA" id="ARBA00002681"/>
    </source>
</evidence>
<comment type="pathway">
    <text evidence="3 7">Carbohydrate degradation; pentose phosphate pathway; D-ribulose 5-phosphate from D-glucose 6-phosphate (oxidative stage): step 2/3.</text>
</comment>
<dbReference type="SUPFAM" id="SSF100950">
    <property type="entry name" value="NagB/RpiA/CoA transferase-like"/>
    <property type="match status" value="1"/>
</dbReference>
<dbReference type="InParanoid" id="D1C7Y2"/>
<dbReference type="GO" id="GO:0006098">
    <property type="term" value="P:pentose-phosphate shunt"/>
    <property type="evidence" value="ECO:0007669"/>
    <property type="project" value="UniProtKB-UniPathway"/>
</dbReference>
<dbReference type="EMBL" id="CP001823">
    <property type="protein sequence ID" value="ACZ39853.1"/>
    <property type="molecule type" value="Genomic_DNA"/>
</dbReference>
<keyword evidence="10" id="KW-1185">Reference proteome</keyword>
<gene>
    <name evidence="7" type="primary">pgl</name>
    <name evidence="9" type="ordered locus">Sthe_2438</name>
</gene>
<feature type="domain" description="Glucosamine/galactosamine-6-phosphate isomerase" evidence="8">
    <location>
        <begin position="10"/>
        <end position="235"/>
    </location>
</feature>
<evidence type="ECO:0000256" key="5">
    <source>
        <dbReference type="ARBA" id="ARBA00013198"/>
    </source>
</evidence>
<evidence type="ECO:0000256" key="6">
    <source>
        <dbReference type="ARBA" id="ARBA00020337"/>
    </source>
</evidence>
<dbReference type="AlphaFoldDB" id="D1C7Y2"/>
<dbReference type="PANTHER" id="PTHR11054">
    <property type="entry name" value="6-PHOSPHOGLUCONOLACTONASE"/>
    <property type="match status" value="1"/>
</dbReference>
<dbReference type="RefSeq" id="WP_012872894.1">
    <property type="nucleotide sequence ID" value="NC_013523.1"/>
</dbReference>
<dbReference type="UniPathway" id="UPA00115">
    <property type="reaction ID" value="UER00409"/>
</dbReference>
<comment type="catalytic activity">
    <reaction evidence="1 7">
        <text>6-phospho-D-glucono-1,5-lactone + H2O = 6-phospho-D-gluconate + H(+)</text>
        <dbReference type="Rhea" id="RHEA:12556"/>
        <dbReference type="ChEBI" id="CHEBI:15377"/>
        <dbReference type="ChEBI" id="CHEBI:15378"/>
        <dbReference type="ChEBI" id="CHEBI:57955"/>
        <dbReference type="ChEBI" id="CHEBI:58759"/>
        <dbReference type="EC" id="3.1.1.31"/>
    </reaction>
</comment>
<reference evidence="9 10" key="2">
    <citation type="journal article" date="2010" name="Stand. Genomic Sci.">
        <title>Complete genome sequence of Desulfohalobium retbaense type strain (HR(100)).</title>
        <authorList>
            <person name="Spring S."/>
            <person name="Nolan M."/>
            <person name="Lapidus A."/>
            <person name="Glavina Del Rio T."/>
            <person name="Copeland A."/>
            <person name="Tice H."/>
            <person name="Cheng J.F."/>
            <person name="Lucas S."/>
            <person name="Land M."/>
            <person name="Chen F."/>
            <person name="Bruce D."/>
            <person name="Goodwin L."/>
            <person name="Pitluck S."/>
            <person name="Ivanova N."/>
            <person name="Mavromatis K."/>
            <person name="Mikhailova N."/>
            <person name="Pati A."/>
            <person name="Chen A."/>
            <person name="Palaniappan K."/>
            <person name="Hauser L."/>
            <person name="Chang Y.J."/>
            <person name="Jeffries C.D."/>
            <person name="Munk C."/>
            <person name="Kiss H."/>
            <person name="Chain P."/>
            <person name="Han C."/>
            <person name="Brettin T."/>
            <person name="Detter J.C."/>
            <person name="Schuler E."/>
            <person name="Goker M."/>
            <person name="Rohde M."/>
            <person name="Bristow J."/>
            <person name="Eisen J.A."/>
            <person name="Markowitz V."/>
            <person name="Hugenholtz P."/>
            <person name="Kyrpides N.C."/>
            <person name="Klenk H.P."/>
        </authorList>
    </citation>
    <scope>NUCLEOTIDE SEQUENCE [LARGE SCALE GENOMIC DNA]</scope>
    <source>
        <strain evidence="10">ATCC 49802 / DSM 20745 / S 6022</strain>
    </source>
</reference>
<dbReference type="OrthoDB" id="9810967at2"/>
<dbReference type="EC" id="3.1.1.31" evidence="5 7"/>
<comment type="function">
    <text evidence="2 7">Hydrolysis of 6-phosphogluconolactone to 6-phosphogluconate.</text>
</comment>
<sequence length="252" mass="27257">MREQTVVVVPDAEALAEAAARRFVAIAREQIAQRERFTVALSGGSTPRALYRLLAEPPQADAIDWSRVHVFWSDERCVPPDHEQSNYRMARETLLDHVPIPHDQIHRIEAEREPSDAAAHYAATLTRVFGLGVGEMPDFGLILLGIGADGHTASLFPGTRALTVRGVPVVENVVPQLDTMRITLTVPVITEAANIMVLAAGEDKAPAVHRALEAPYAPEQTPAQFIRTASGTVIWLLDEAAASQLTGRGPAG</sequence>
<dbReference type="Gene3D" id="3.40.50.1360">
    <property type="match status" value="1"/>
</dbReference>
<evidence type="ECO:0000313" key="9">
    <source>
        <dbReference type="EMBL" id="ACZ39853.1"/>
    </source>
</evidence>
<dbReference type="NCBIfam" id="TIGR01198">
    <property type="entry name" value="pgl"/>
    <property type="match status" value="1"/>
</dbReference>
<dbReference type="InterPro" id="IPR006148">
    <property type="entry name" value="Glc/Gal-6P_isomerase"/>
</dbReference>
<protein>
    <recommendedName>
        <fullName evidence="6 7">6-phosphogluconolactonase</fullName>
        <shortName evidence="7">6PGL</shortName>
        <ecNumber evidence="5 7">3.1.1.31</ecNumber>
    </recommendedName>
</protein>
<dbReference type="eggNOG" id="COG0363">
    <property type="taxonomic scope" value="Bacteria"/>
</dbReference>
<dbReference type="GO" id="GO:0017057">
    <property type="term" value="F:6-phosphogluconolactonase activity"/>
    <property type="evidence" value="ECO:0007669"/>
    <property type="project" value="UniProtKB-UniRule"/>
</dbReference>
<evidence type="ECO:0000256" key="3">
    <source>
        <dbReference type="ARBA" id="ARBA00004961"/>
    </source>
</evidence>
<dbReference type="HOGENOM" id="CLU_053947_2_0_0"/>
<dbReference type="CDD" id="cd01400">
    <property type="entry name" value="6PGL"/>
    <property type="match status" value="1"/>
</dbReference>
<comment type="similarity">
    <text evidence="4 7">Belongs to the glucosamine/galactosamine-6-phosphate isomerase family. 6-phosphogluconolactonase subfamily.</text>
</comment>
<dbReference type="InterPro" id="IPR037171">
    <property type="entry name" value="NagB/RpiA_transferase-like"/>
</dbReference>
<dbReference type="KEGG" id="sti:Sthe_2438"/>